<keyword evidence="3" id="KW-1185">Reference proteome</keyword>
<feature type="compositionally biased region" description="Pro residues" evidence="1">
    <location>
        <begin position="205"/>
        <end position="217"/>
    </location>
</feature>
<gene>
    <name evidence="2" type="ORF">R3P38DRAFT_2765037</name>
</gene>
<organism evidence="2 3">
    <name type="scientific">Favolaschia claudopus</name>
    <dbReference type="NCBI Taxonomy" id="2862362"/>
    <lineage>
        <taxon>Eukaryota</taxon>
        <taxon>Fungi</taxon>
        <taxon>Dikarya</taxon>
        <taxon>Basidiomycota</taxon>
        <taxon>Agaricomycotina</taxon>
        <taxon>Agaricomycetes</taxon>
        <taxon>Agaricomycetidae</taxon>
        <taxon>Agaricales</taxon>
        <taxon>Marasmiineae</taxon>
        <taxon>Mycenaceae</taxon>
        <taxon>Favolaschia</taxon>
    </lineage>
</organism>
<evidence type="ECO:0000313" key="2">
    <source>
        <dbReference type="EMBL" id="KAK7049191.1"/>
    </source>
</evidence>
<comment type="caution">
    <text evidence="2">The sequence shown here is derived from an EMBL/GenBank/DDBJ whole genome shotgun (WGS) entry which is preliminary data.</text>
</comment>
<evidence type="ECO:0000313" key="3">
    <source>
        <dbReference type="Proteomes" id="UP001362999"/>
    </source>
</evidence>
<dbReference type="EMBL" id="JAWWNJ010000009">
    <property type="protein sequence ID" value="KAK7049191.1"/>
    <property type="molecule type" value="Genomic_DNA"/>
</dbReference>
<evidence type="ECO:0000256" key="1">
    <source>
        <dbReference type="SAM" id="MobiDB-lite"/>
    </source>
</evidence>
<feature type="region of interest" description="Disordered" evidence="1">
    <location>
        <begin position="204"/>
        <end position="233"/>
    </location>
</feature>
<dbReference type="Proteomes" id="UP001362999">
    <property type="component" value="Unassembled WGS sequence"/>
</dbReference>
<reference evidence="2 3" key="1">
    <citation type="journal article" date="2024" name="J Genomics">
        <title>Draft genome sequencing and assembly of Favolaschia claudopus CIRM-BRFM 2984 isolated from oak limbs.</title>
        <authorList>
            <person name="Navarro D."/>
            <person name="Drula E."/>
            <person name="Chaduli D."/>
            <person name="Cazenave R."/>
            <person name="Ahrendt S."/>
            <person name="Wang J."/>
            <person name="Lipzen A."/>
            <person name="Daum C."/>
            <person name="Barry K."/>
            <person name="Grigoriev I.V."/>
            <person name="Favel A."/>
            <person name="Rosso M.N."/>
            <person name="Martin F."/>
        </authorList>
    </citation>
    <scope>NUCLEOTIDE SEQUENCE [LARGE SCALE GENOMIC DNA]</scope>
    <source>
        <strain evidence="2 3">CIRM-BRFM 2984</strain>
    </source>
</reference>
<feature type="region of interest" description="Disordered" evidence="1">
    <location>
        <begin position="138"/>
        <end position="176"/>
    </location>
</feature>
<feature type="compositionally biased region" description="Low complexity" evidence="1">
    <location>
        <begin position="223"/>
        <end position="233"/>
    </location>
</feature>
<name>A0AAW0DCX6_9AGAR</name>
<protein>
    <submittedName>
        <fullName evidence="2">Uncharacterized protein</fullName>
    </submittedName>
</protein>
<dbReference type="AlphaFoldDB" id="A0AAW0DCX6"/>
<sequence>MPTMNGWGQAEGREMHARNMSGMLMVPAAMKTASGGSLRRAGEDVGLRGVPMGSTAYVVGRLGGISMMSSVREMVRDGGDRQWMWMWMWGGGGSDGQLIQRRGRTNPRASVSTAHLILLPAPDQSLLAVTLTPSPEIVTPPLRPAPAPSPLLQSPTTLDDDDFEEDRSPRGRSGGVKCETEMQLGVVSMGRGLSGVRGVMLDVGLPPPSLPSPPPPLEDLRSHPSYTSSPTSSASYLAFPPHLHYHQSIADKNTIPAPRRAHTANGFHAQATAEWRCEVRRGEVVECGEDVGGRRKREAASRRRWGYNQGL</sequence>
<proteinExistence type="predicted"/>
<accession>A0AAW0DCX6</accession>